<dbReference type="Proteomes" id="UP000077266">
    <property type="component" value="Unassembled WGS sequence"/>
</dbReference>
<proteinExistence type="predicted"/>
<keyword evidence="2" id="KW-0732">Signal</keyword>
<accession>A0A165DTU1</accession>
<feature type="compositionally biased region" description="Basic residues" evidence="1">
    <location>
        <begin position="377"/>
        <end position="394"/>
    </location>
</feature>
<feature type="chain" id="PRO_5007856826" evidence="2">
    <location>
        <begin position="19"/>
        <end position="422"/>
    </location>
</feature>
<dbReference type="STRING" id="1314781.A0A165DTU1"/>
<sequence length="422" mass="46273">MRSFTFILFSVAFSLASASPLLQEASKDEFDSLMHELGLRGICAGVDMRGGAGSPQAPDYYGNVCRNQRTYTSAYTFDSRLAQTTINTHVAADGRVHASGIGVPKGAHNWELSLLQAIIDNGPNSVCAQLRRFPRQQVPQYIQGIKALINSVDNLVYFEFNIEKLKGETMRQFLRAGGVRAPAHVMEINRAATDLEWMALNDYLHQTAHRTQHVAQQIDNIILHNFRGAPAGLAQAWANYMSQVANVAHHAATSATNTWQHLYSQYCAQQQQHQYPGYPQGGHSGYPHYPRGLVARMVDLTDTLLRRAGVKTAPKPTTPGKGSKDQPAVSCPMPPKSTNGTTPATGKTPTKPGTKTPTKPGTKTPTPGKKPVIVKKPTPRKPTKPKPIVRKPTRPVRPPVKSSPRRPTRPPPKKVGRPRSLE</sequence>
<dbReference type="AlphaFoldDB" id="A0A165DTU1"/>
<feature type="compositionally biased region" description="Low complexity" evidence="1">
    <location>
        <begin position="340"/>
        <end position="376"/>
    </location>
</feature>
<feature type="signal peptide" evidence="2">
    <location>
        <begin position="1"/>
        <end position="18"/>
    </location>
</feature>
<evidence type="ECO:0000256" key="2">
    <source>
        <dbReference type="SAM" id="SignalP"/>
    </source>
</evidence>
<evidence type="ECO:0000313" key="3">
    <source>
        <dbReference type="EMBL" id="KZV85340.1"/>
    </source>
</evidence>
<feature type="compositionally biased region" description="Basic residues" evidence="1">
    <location>
        <begin position="403"/>
        <end position="422"/>
    </location>
</feature>
<evidence type="ECO:0000256" key="1">
    <source>
        <dbReference type="SAM" id="MobiDB-lite"/>
    </source>
</evidence>
<keyword evidence="4" id="KW-1185">Reference proteome</keyword>
<evidence type="ECO:0000313" key="4">
    <source>
        <dbReference type="Proteomes" id="UP000077266"/>
    </source>
</evidence>
<name>A0A165DTU1_EXIGL</name>
<dbReference type="InParanoid" id="A0A165DTU1"/>
<reference evidence="3 4" key="1">
    <citation type="journal article" date="2016" name="Mol. Biol. Evol.">
        <title>Comparative Genomics of Early-Diverging Mushroom-Forming Fungi Provides Insights into the Origins of Lignocellulose Decay Capabilities.</title>
        <authorList>
            <person name="Nagy L.G."/>
            <person name="Riley R."/>
            <person name="Tritt A."/>
            <person name="Adam C."/>
            <person name="Daum C."/>
            <person name="Floudas D."/>
            <person name="Sun H."/>
            <person name="Yadav J.S."/>
            <person name="Pangilinan J."/>
            <person name="Larsson K.H."/>
            <person name="Matsuura K."/>
            <person name="Barry K."/>
            <person name="Labutti K."/>
            <person name="Kuo R."/>
            <person name="Ohm R.A."/>
            <person name="Bhattacharya S.S."/>
            <person name="Shirouzu T."/>
            <person name="Yoshinaga Y."/>
            <person name="Martin F.M."/>
            <person name="Grigoriev I.V."/>
            <person name="Hibbett D.S."/>
        </authorList>
    </citation>
    <scope>NUCLEOTIDE SEQUENCE [LARGE SCALE GENOMIC DNA]</scope>
    <source>
        <strain evidence="3 4">HHB12029</strain>
    </source>
</reference>
<feature type="region of interest" description="Disordered" evidence="1">
    <location>
        <begin position="306"/>
        <end position="422"/>
    </location>
</feature>
<organism evidence="3 4">
    <name type="scientific">Exidia glandulosa HHB12029</name>
    <dbReference type="NCBI Taxonomy" id="1314781"/>
    <lineage>
        <taxon>Eukaryota</taxon>
        <taxon>Fungi</taxon>
        <taxon>Dikarya</taxon>
        <taxon>Basidiomycota</taxon>
        <taxon>Agaricomycotina</taxon>
        <taxon>Agaricomycetes</taxon>
        <taxon>Auriculariales</taxon>
        <taxon>Exidiaceae</taxon>
        <taxon>Exidia</taxon>
    </lineage>
</organism>
<gene>
    <name evidence="3" type="ORF">EXIGLDRAFT_699649</name>
</gene>
<dbReference type="EMBL" id="KV426192">
    <property type="protein sequence ID" value="KZV85340.1"/>
    <property type="molecule type" value="Genomic_DNA"/>
</dbReference>
<protein>
    <submittedName>
        <fullName evidence="3">Uncharacterized protein</fullName>
    </submittedName>
</protein>